<keyword evidence="8" id="KW-1185">Reference proteome</keyword>
<dbReference type="RefSeq" id="XP_015744928.1">
    <property type="nucleotide sequence ID" value="XM_015889442.2"/>
</dbReference>
<accession>A0A9F3QSR7</accession>
<name>A0A9F3QSR7_PYTBI</name>
<dbReference type="PANTHER" id="PTHR20914">
    <property type="entry name" value="LY6/PLAUR DOMAIN-CONTAINING PROTEIN 8"/>
    <property type="match status" value="1"/>
</dbReference>
<evidence type="ECO:0000256" key="6">
    <source>
        <dbReference type="SAM" id="SignalP"/>
    </source>
</evidence>
<keyword evidence="3" id="KW-0964">Secreted</keyword>
<proteinExistence type="inferred from homology"/>
<dbReference type="RefSeq" id="XP_015744929.1">
    <property type="nucleotide sequence ID" value="XM_015889443.2"/>
</dbReference>
<evidence type="ECO:0000313" key="10">
    <source>
        <dbReference type="RefSeq" id="XP_015744929.1"/>
    </source>
</evidence>
<keyword evidence="6" id="KW-0732">Signal</keyword>
<feature type="chain" id="PRO_5044698254" evidence="6">
    <location>
        <begin position="20"/>
        <end position="134"/>
    </location>
</feature>
<dbReference type="GO" id="GO:0005576">
    <property type="term" value="C:extracellular region"/>
    <property type="evidence" value="ECO:0007669"/>
    <property type="project" value="UniProtKB-SubCell"/>
</dbReference>
<dbReference type="Proteomes" id="UP000695026">
    <property type="component" value="Unplaced"/>
</dbReference>
<comment type="subcellular location">
    <subcellularLocation>
        <location evidence="1">Secreted</location>
    </subcellularLocation>
</comment>
<dbReference type="InterPro" id="IPR045860">
    <property type="entry name" value="Snake_toxin-like_sf"/>
</dbReference>
<sequence length="134" mass="14283">MQLLLGLFLFSSSVLLTAGSSLECETCTSFSADCSGPKQRCPGNNVVCMTLKTEIATGMQAQTTMKTCSTEDICKKFAELKGKTPTGQLPNMPSEVPSIQPGALIKDVVCSKASPSFALFFPAFFGVLLLKLLF</sequence>
<evidence type="ECO:0000256" key="1">
    <source>
        <dbReference type="ARBA" id="ARBA00004613"/>
    </source>
</evidence>
<evidence type="ECO:0000256" key="2">
    <source>
        <dbReference type="ARBA" id="ARBA00006570"/>
    </source>
</evidence>
<dbReference type="InterPro" id="IPR004126">
    <property type="entry name" value="PLipase_A2_inh_N"/>
</dbReference>
<dbReference type="SUPFAM" id="SSF57302">
    <property type="entry name" value="Snake toxin-like"/>
    <property type="match status" value="1"/>
</dbReference>
<gene>
    <name evidence="9 10" type="primary">LOC107326311</name>
</gene>
<dbReference type="PANTHER" id="PTHR20914:SF30">
    <property type="entry name" value="LY6_PLAUR DOMAIN CONTAINING 9"/>
    <property type="match status" value="1"/>
</dbReference>
<dbReference type="AlphaFoldDB" id="A0A9F3QSR7"/>
<protein>
    <submittedName>
        <fullName evidence="9 10">Phospholipase A2 inhibitor subunit gamma B-like</fullName>
    </submittedName>
</protein>
<keyword evidence="5" id="KW-1015">Disulfide bond</keyword>
<reference evidence="9 10" key="1">
    <citation type="submission" date="2025-04" db="UniProtKB">
        <authorList>
            <consortium name="RefSeq"/>
        </authorList>
    </citation>
    <scope>IDENTIFICATION</scope>
    <source>
        <tissue evidence="9 10">Liver</tissue>
    </source>
</reference>
<evidence type="ECO:0000313" key="8">
    <source>
        <dbReference type="Proteomes" id="UP000695026"/>
    </source>
</evidence>
<feature type="signal peptide" evidence="6">
    <location>
        <begin position="1"/>
        <end position="19"/>
    </location>
</feature>
<organism evidence="8 9">
    <name type="scientific">Python bivittatus</name>
    <name type="common">Burmese python</name>
    <name type="synonym">Python molurus bivittatus</name>
    <dbReference type="NCBI Taxonomy" id="176946"/>
    <lineage>
        <taxon>Eukaryota</taxon>
        <taxon>Metazoa</taxon>
        <taxon>Chordata</taxon>
        <taxon>Craniata</taxon>
        <taxon>Vertebrata</taxon>
        <taxon>Euteleostomi</taxon>
        <taxon>Lepidosauria</taxon>
        <taxon>Squamata</taxon>
        <taxon>Bifurcata</taxon>
        <taxon>Unidentata</taxon>
        <taxon>Episquamata</taxon>
        <taxon>Toxicofera</taxon>
        <taxon>Serpentes</taxon>
        <taxon>Henophidia</taxon>
        <taxon>Pythonidae</taxon>
        <taxon>Python</taxon>
    </lineage>
</organism>
<evidence type="ECO:0000313" key="9">
    <source>
        <dbReference type="RefSeq" id="XP_015744928.1"/>
    </source>
</evidence>
<dbReference type="KEGG" id="pbi:107326311"/>
<dbReference type="GO" id="GO:0019834">
    <property type="term" value="F:phospholipase A2 inhibitor activity"/>
    <property type="evidence" value="ECO:0007669"/>
    <property type="project" value="UniProtKB-KW"/>
</dbReference>
<dbReference type="Pfam" id="PF02988">
    <property type="entry name" value="PLA2_inh"/>
    <property type="match status" value="1"/>
</dbReference>
<evidence type="ECO:0000256" key="3">
    <source>
        <dbReference type="ARBA" id="ARBA00022525"/>
    </source>
</evidence>
<evidence type="ECO:0000259" key="7">
    <source>
        <dbReference type="Pfam" id="PF02988"/>
    </source>
</evidence>
<comment type="similarity">
    <text evidence="2">Belongs to the CNF-like-inhibitor family.</text>
</comment>
<dbReference type="Gene3D" id="2.10.60.10">
    <property type="entry name" value="CD59"/>
    <property type="match status" value="1"/>
</dbReference>
<feature type="domain" description="Phospholipase A2 inhibitor N-terminal" evidence="7">
    <location>
        <begin position="23"/>
        <end position="75"/>
    </location>
</feature>
<evidence type="ECO:0000256" key="5">
    <source>
        <dbReference type="ARBA" id="ARBA00023157"/>
    </source>
</evidence>
<dbReference type="OMA" id="CMTLTTE"/>
<dbReference type="InterPro" id="IPR050918">
    <property type="entry name" value="CNF-like_PLA2_Inhibitor"/>
</dbReference>
<dbReference type="GeneID" id="107326311"/>
<keyword evidence="4 9" id="KW-0593">Phospholipase A2 inhibitor</keyword>
<evidence type="ECO:0000256" key="4">
    <source>
        <dbReference type="ARBA" id="ARBA00023005"/>
    </source>
</evidence>